<evidence type="ECO:0000313" key="1">
    <source>
        <dbReference type="EMBL" id="MBC2650631.1"/>
    </source>
</evidence>
<accession>A0A7X1KAV5</accession>
<dbReference type="PROSITE" id="PS51257">
    <property type="entry name" value="PROKAR_LIPOPROTEIN"/>
    <property type="match status" value="1"/>
</dbReference>
<keyword evidence="2" id="KW-1185">Reference proteome</keyword>
<dbReference type="EMBL" id="JACLAU010000002">
    <property type="protein sequence ID" value="MBC2650631.1"/>
    <property type="molecule type" value="Genomic_DNA"/>
</dbReference>
<sequence>MFRTHTPKAAAALLTILAMALSACLLTPGRFTSSLDLRRDGTFRFAYQGEIHMLALTKLAQMGSKPKVFEPDTCYNDEAKERPCTAEELADQKQAFEERLKQSGPKDKAEAEQMKALLGGIDPSNPQAAEDMAARLRRQAGWKSVVYKGDGLFVVDYAIAGRLDHDFVFPTVERLPLANAFVQLSRRNDGTVRIDAPGYSGQSGAGNPMGMALAGMAGAMAKAGKAGKDGGDLPGNPFGPFEGTFTLTTDGVIVANNTDEGPKPVAGGQQLDWTVNIRNAAPTALVRLGS</sequence>
<dbReference type="Proteomes" id="UP000520156">
    <property type="component" value="Unassembled WGS sequence"/>
</dbReference>
<reference evidence="1 2" key="1">
    <citation type="submission" date="2020-08" db="EMBL/GenBank/DDBJ databases">
        <title>The genome sequence of Novosphingobium flavum 4Y4.</title>
        <authorList>
            <person name="Liu Y."/>
        </authorList>
    </citation>
    <scope>NUCLEOTIDE SEQUENCE [LARGE SCALE GENOMIC DNA]</scope>
    <source>
        <strain evidence="1 2">4Y4</strain>
    </source>
</reference>
<evidence type="ECO:0000313" key="2">
    <source>
        <dbReference type="Proteomes" id="UP000520156"/>
    </source>
</evidence>
<comment type="caution">
    <text evidence="1">The sequence shown here is derived from an EMBL/GenBank/DDBJ whole genome shotgun (WGS) entry which is preliminary data.</text>
</comment>
<evidence type="ECO:0008006" key="3">
    <source>
        <dbReference type="Google" id="ProtNLM"/>
    </source>
</evidence>
<name>A0A7X1KAV5_9SPHN</name>
<dbReference type="AlphaFoldDB" id="A0A7X1KAV5"/>
<proteinExistence type="predicted"/>
<protein>
    <recommendedName>
        <fullName evidence="3">Lipoprotein</fullName>
    </recommendedName>
</protein>
<dbReference type="RefSeq" id="WP_185682051.1">
    <property type="nucleotide sequence ID" value="NZ_JACLAU010000002.1"/>
</dbReference>
<gene>
    <name evidence="1" type="ORF">H7F49_02835</name>
</gene>
<organism evidence="1 2">
    <name type="scientific">Novosphingobium aerophilum</name>
    <dbReference type="NCBI Taxonomy" id="2839843"/>
    <lineage>
        <taxon>Bacteria</taxon>
        <taxon>Pseudomonadati</taxon>
        <taxon>Pseudomonadota</taxon>
        <taxon>Alphaproteobacteria</taxon>
        <taxon>Sphingomonadales</taxon>
        <taxon>Sphingomonadaceae</taxon>
        <taxon>Novosphingobium</taxon>
    </lineage>
</organism>